<evidence type="ECO:0000259" key="1">
    <source>
        <dbReference type="Pfam" id="PF25372"/>
    </source>
</evidence>
<dbReference type="InterPro" id="IPR032675">
    <property type="entry name" value="LRR_dom_sf"/>
</dbReference>
<dbReference type="Pfam" id="PF25372">
    <property type="entry name" value="DUF7885"/>
    <property type="match status" value="1"/>
</dbReference>
<dbReference type="AlphaFoldDB" id="A0A9Q0F4Y5"/>
<dbReference type="Gene3D" id="3.80.10.10">
    <property type="entry name" value="Ribonuclease Inhibitor"/>
    <property type="match status" value="2"/>
</dbReference>
<evidence type="ECO:0000313" key="2">
    <source>
        <dbReference type="EMBL" id="KAJ4825085.1"/>
    </source>
</evidence>
<dbReference type="SMART" id="SM00367">
    <property type="entry name" value="LRR_CC"/>
    <property type="match status" value="6"/>
</dbReference>
<dbReference type="PANTHER" id="PTHR13318">
    <property type="entry name" value="PARTNER OF PAIRED, ISOFORM B-RELATED"/>
    <property type="match status" value="1"/>
</dbReference>
<dbReference type="InterPro" id="IPR006553">
    <property type="entry name" value="Leu-rich_rpt_Cys-con_subtyp"/>
</dbReference>
<accession>A0A9Q0F4Y5</accession>
<dbReference type="PANTHER" id="PTHR13318:SF223">
    <property type="entry name" value="RNI-LIKE SUPERFAMILY PROTEIN"/>
    <property type="match status" value="1"/>
</dbReference>
<dbReference type="CDD" id="cd22159">
    <property type="entry name" value="F-box_AtTIR1-like"/>
    <property type="match status" value="1"/>
</dbReference>
<dbReference type="FunFam" id="1.20.1280.50:FF:000023">
    <property type="entry name" value="F-box/LRR-repeat protein 4"/>
    <property type="match status" value="1"/>
</dbReference>
<dbReference type="Gene3D" id="1.20.1280.50">
    <property type="match status" value="1"/>
</dbReference>
<dbReference type="InterPro" id="IPR057207">
    <property type="entry name" value="FBXL15_LRR"/>
</dbReference>
<dbReference type="SUPFAM" id="SSF52047">
    <property type="entry name" value="RNI-like"/>
    <property type="match status" value="1"/>
</dbReference>
<evidence type="ECO:0000313" key="3">
    <source>
        <dbReference type="Proteomes" id="UP001141552"/>
    </source>
</evidence>
<comment type="caution">
    <text evidence="2">The sequence shown here is derived from an EMBL/GenBank/DDBJ whole genome shotgun (WGS) entry which is preliminary data.</text>
</comment>
<keyword evidence="3" id="KW-1185">Reference proteome</keyword>
<dbReference type="OrthoDB" id="1870722at2759"/>
<sequence length="361" mass="39670">MSVLGDDEVSLILNWVHDQSHRKSCSLVCKQWLRLEGQARSSIRVLDPDLLLSFLPRFPNLLSFELSGLITNTHLEFIAKTCPKLEFLNLNLKSPRGGENNDGFCEFSDIDDAGVVALASQCCKLSKVFLRRRQRVGDVGVVNLVNCARNLSSLDLGRCVLVSDQSLEAIGGLGSIRVLNLQACSLITDRGLACLATGCCSRTLKKLVLAECDRVTDSGVSLLQMIRCLEELNLAECGPKVTDNAGLAIASIPCLQRLNLSWLINLSDITVAAIAENCRDMVALDLTGCEMITGAGIRAFAYHKCLESLVLASCCNIRGDDVDMVLKCKSLRYIVLDKGLKMWIPPSMQESISRFCQLNWR</sequence>
<gene>
    <name evidence="2" type="ORF">Tsubulata_035200</name>
</gene>
<organism evidence="2 3">
    <name type="scientific">Turnera subulata</name>
    <dbReference type="NCBI Taxonomy" id="218843"/>
    <lineage>
        <taxon>Eukaryota</taxon>
        <taxon>Viridiplantae</taxon>
        <taxon>Streptophyta</taxon>
        <taxon>Embryophyta</taxon>
        <taxon>Tracheophyta</taxon>
        <taxon>Spermatophyta</taxon>
        <taxon>Magnoliopsida</taxon>
        <taxon>eudicotyledons</taxon>
        <taxon>Gunneridae</taxon>
        <taxon>Pentapetalae</taxon>
        <taxon>rosids</taxon>
        <taxon>fabids</taxon>
        <taxon>Malpighiales</taxon>
        <taxon>Passifloraceae</taxon>
        <taxon>Turnera</taxon>
    </lineage>
</organism>
<dbReference type="EMBL" id="JAKUCV010007002">
    <property type="protein sequence ID" value="KAJ4825085.1"/>
    <property type="molecule type" value="Genomic_DNA"/>
</dbReference>
<reference evidence="2" key="2">
    <citation type="journal article" date="2023" name="Plants (Basel)">
        <title>Annotation of the Turnera subulata (Passifloraceae) Draft Genome Reveals the S-Locus Evolved after the Divergence of Turneroideae from Passifloroideae in a Stepwise Manner.</title>
        <authorList>
            <person name="Henning P.M."/>
            <person name="Roalson E.H."/>
            <person name="Mir W."/>
            <person name="McCubbin A.G."/>
            <person name="Shore J.S."/>
        </authorList>
    </citation>
    <scope>NUCLEOTIDE SEQUENCE</scope>
    <source>
        <strain evidence="2">F60SS</strain>
    </source>
</reference>
<reference evidence="2" key="1">
    <citation type="submission" date="2022-02" db="EMBL/GenBank/DDBJ databases">
        <authorList>
            <person name="Henning P.M."/>
            <person name="McCubbin A.G."/>
            <person name="Shore J.S."/>
        </authorList>
    </citation>
    <scope>NUCLEOTIDE SEQUENCE</scope>
    <source>
        <strain evidence="2">F60SS</strain>
        <tissue evidence="2">Leaves</tissue>
    </source>
</reference>
<dbReference type="Proteomes" id="UP001141552">
    <property type="component" value="Unassembled WGS sequence"/>
</dbReference>
<dbReference type="GO" id="GO:0031146">
    <property type="term" value="P:SCF-dependent proteasomal ubiquitin-dependent protein catabolic process"/>
    <property type="evidence" value="ECO:0007669"/>
    <property type="project" value="TreeGrafter"/>
</dbReference>
<dbReference type="GO" id="GO:0019005">
    <property type="term" value="C:SCF ubiquitin ligase complex"/>
    <property type="evidence" value="ECO:0007669"/>
    <property type="project" value="TreeGrafter"/>
</dbReference>
<protein>
    <recommendedName>
        <fullName evidence="1">F-box/LRR-repeat protein 15-like leucin rich repeat domain-containing protein</fullName>
    </recommendedName>
</protein>
<name>A0A9Q0F4Y5_9ROSI</name>
<feature type="domain" description="F-box/LRR-repeat protein 15-like leucin rich repeat" evidence="1">
    <location>
        <begin position="106"/>
        <end position="317"/>
    </location>
</feature>
<proteinExistence type="predicted"/>